<name>A0A3M0GSF1_9FLAO</name>
<dbReference type="Pfam" id="PF00884">
    <property type="entry name" value="Sulfatase"/>
    <property type="match status" value="1"/>
</dbReference>
<proteinExistence type="inferred from homology"/>
<dbReference type="Gene3D" id="3.40.720.10">
    <property type="entry name" value="Alkaline Phosphatase, subunit A"/>
    <property type="match status" value="1"/>
</dbReference>
<dbReference type="PROSITE" id="PS51257">
    <property type="entry name" value="PROKAR_LIPOPROTEIN"/>
    <property type="match status" value="1"/>
</dbReference>
<keyword evidence="10" id="KW-1185">Reference proteome</keyword>
<dbReference type="PANTHER" id="PTHR45953:SF1">
    <property type="entry name" value="IDURONATE 2-SULFATASE"/>
    <property type="match status" value="1"/>
</dbReference>
<sequence>MKNISYIATLAITLLMSSCNAQKAGPNPQNENRPQSQVEVSGDQKNILFLAIDDLKPLLSNYGEKQMKTPNFDRLAKMGVTFTNAHVQYAVCGPSRASVMTGTVPDRTKVWDLHTDFRESAPQLKSMPEHLIEQGYETTAVGKIYHKGSSAPGHDGKSWSMPHTLPDNYDPKYGEPAFSYYQTPENKAKFDALLAEAEKKGIKKNGKKRSYAFKKFKPSTEAGDVSDTAYQDGLYTVEALKKLDKLEASGKPWFLGVGYQKPHLPFVAPKKYWDLYDRDKIDLAPFQQTADGTPKFAYHSFGELRAFSDIDNDLRVGDKLPEAKQRELIHGYMACISYIDAQLGILLDDIDRRGITEDTVIVLWGDHGFHLGDHTEWCKHSNFEQATRIPFMFAGPGVAKNKKDDAPVELLDLFPTVFELANVKQSPQTDGKSLVPVLDNDPNTNLDQDYAFHQYRRQKRMGYAVRTTQYRYTEWHDNEYRSFDNYKESNIVGYELYDYKNDPLETKNFAKDPAYAKIRAELKAKLKNELVNKQANQ</sequence>
<keyword evidence="6" id="KW-0106">Calcium</keyword>
<dbReference type="InterPro" id="IPR024607">
    <property type="entry name" value="Sulfatase_CS"/>
</dbReference>
<evidence type="ECO:0000313" key="9">
    <source>
        <dbReference type="EMBL" id="RMB64159.1"/>
    </source>
</evidence>
<dbReference type="GO" id="GO:0004423">
    <property type="term" value="F:iduronate-2-sulfatase activity"/>
    <property type="evidence" value="ECO:0007669"/>
    <property type="project" value="InterPro"/>
</dbReference>
<evidence type="ECO:0000256" key="3">
    <source>
        <dbReference type="ARBA" id="ARBA00022723"/>
    </source>
</evidence>
<feature type="chain" id="PRO_5017983323" evidence="7">
    <location>
        <begin position="24"/>
        <end position="537"/>
    </location>
</feature>
<comment type="cofactor">
    <cofactor evidence="1">
        <name>Ca(2+)</name>
        <dbReference type="ChEBI" id="CHEBI:29108"/>
    </cofactor>
</comment>
<evidence type="ECO:0000256" key="5">
    <source>
        <dbReference type="ARBA" id="ARBA00022801"/>
    </source>
</evidence>
<evidence type="ECO:0000256" key="7">
    <source>
        <dbReference type="SAM" id="SignalP"/>
    </source>
</evidence>
<dbReference type="GO" id="GO:0046872">
    <property type="term" value="F:metal ion binding"/>
    <property type="evidence" value="ECO:0007669"/>
    <property type="project" value="UniProtKB-KW"/>
</dbReference>
<accession>A0A3M0GSF1</accession>
<dbReference type="AlphaFoldDB" id="A0A3M0GSF1"/>
<evidence type="ECO:0000256" key="2">
    <source>
        <dbReference type="ARBA" id="ARBA00008779"/>
    </source>
</evidence>
<evidence type="ECO:0000256" key="4">
    <source>
        <dbReference type="ARBA" id="ARBA00022729"/>
    </source>
</evidence>
<dbReference type="EMBL" id="REFV01000001">
    <property type="protein sequence ID" value="RMB64159.1"/>
    <property type="molecule type" value="Genomic_DNA"/>
</dbReference>
<keyword evidence="5" id="KW-0378">Hydrolase</keyword>
<evidence type="ECO:0000256" key="6">
    <source>
        <dbReference type="ARBA" id="ARBA00022837"/>
    </source>
</evidence>
<dbReference type="GO" id="GO:0005737">
    <property type="term" value="C:cytoplasm"/>
    <property type="evidence" value="ECO:0007669"/>
    <property type="project" value="TreeGrafter"/>
</dbReference>
<dbReference type="Proteomes" id="UP000281985">
    <property type="component" value="Unassembled WGS sequence"/>
</dbReference>
<dbReference type="SUPFAM" id="SSF53649">
    <property type="entry name" value="Alkaline phosphatase-like"/>
    <property type="match status" value="1"/>
</dbReference>
<dbReference type="InterPro" id="IPR017850">
    <property type="entry name" value="Alkaline_phosphatase_core_sf"/>
</dbReference>
<feature type="domain" description="Sulfatase N-terminal" evidence="8">
    <location>
        <begin position="45"/>
        <end position="423"/>
    </location>
</feature>
<comment type="caution">
    <text evidence="9">The sequence shown here is derived from an EMBL/GenBank/DDBJ whole genome shotgun (WGS) entry which is preliminary data.</text>
</comment>
<comment type="similarity">
    <text evidence="2">Belongs to the sulfatase family.</text>
</comment>
<dbReference type="CDD" id="cd16030">
    <property type="entry name" value="iduronate-2-sulfatase"/>
    <property type="match status" value="1"/>
</dbReference>
<evidence type="ECO:0000259" key="8">
    <source>
        <dbReference type="Pfam" id="PF00884"/>
    </source>
</evidence>
<dbReference type="OrthoDB" id="9763552at2"/>
<reference evidence="9 10" key="1">
    <citation type="submission" date="2018-10" db="EMBL/GenBank/DDBJ databases">
        <title>Dokdonia luteus sp. nov., isolated from sea water.</title>
        <authorList>
            <person name="Zhou L.Y."/>
            <person name="Du Z.J."/>
        </authorList>
    </citation>
    <scope>NUCLEOTIDE SEQUENCE [LARGE SCALE GENOMIC DNA]</scope>
    <source>
        <strain evidence="9 10">SH27</strain>
    </source>
</reference>
<dbReference type="PROSITE" id="PS00149">
    <property type="entry name" value="SULFATASE_2"/>
    <property type="match status" value="1"/>
</dbReference>
<dbReference type="InterPro" id="IPR035874">
    <property type="entry name" value="IDS"/>
</dbReference>
<gene>
    <name evidence="9" type="ORF">EAX61_01920</name>
</gene>
<dbReference type="PANTHER" id="PTHR45953">
    <property type="entry name" value="IDURONATE 2-SULFATASE"/>
    <property type="match status" value="1"/>
</dbReference>
<feature type="signal peptide" evidence="7">
    <location>
        <begin position="1"/>
        <end position="23"/>
    </location>
</feature>
<keyword evidence="3" id="KW-0479">Metal-binding</keyword>
<evidence type="ECO:0000313" key="10">
    <source>
        <dbReference type="Proteomes" id="UP000281985"/>
    </source>
</evidence>
<keyword evidence="4 7" id="KW-0732">Signal</keyword>
<dbReference type="InterPro" id="IPR000917">
    <property type="entry name" value="Sulfatase_N"/>
</dbReference>
<dbReference type="PROSITE" id="PS00523">
    <property type="entry name" value="SULFATASE_1"/>
    <property type="match status" value="1"/>
</dbReference>
<evidence type="ECO:0000256" key="1">
    <source>
        <dbReference type="ARBA" id="ARBA00001913"/>
    </source>
</evidence>
<organism evidence="9 10">
    <name type="scientific">Dokdonia sinensis</name>
    <dbReference type="NCBI Taxonomy" id="2479847"/>
    <lineage>
        <taxon>Bacteria</taxon>
        <taxon>Pseudomonadati</taxon>
        <taxon>Bacteroidota</taxon>
        <taxon>Flavobacteriia</taxon>
        <taxon>Flavobacteriales</taxon>
        <taxon>Flavobacteriaceae</taxon>
        <taxon>Dokdonia</taxon>
    </lineage>
</organism>
<dbReference type="RefSeq" id="WP_121915955.1">
    <property type="nucleotide sequence ID" value="NZ_REFV01000001.1"/>
</dbReference>
<protein>
    <submittedName>
        <fullName evidence="9">DUF4976 domain-containing protein</fullName>
    </submittedName>
</protein>